<comment type="caution">
    <text evidence="2">The sequence shown here is derived from an EMBL/GenBank/DDBJ whole genome shotgun (WGS) entry which is preliminary data.</text>
</comment>
<feature type="signal peptide" evidence="1">
    <location>
        <begin position="1"/>
        <end position="23"/>
    </location>
</feature>
<keyword evidence="1" id="KW-0732">Signal</keyword>
<dbReference type="Proteomes" id="UP000568380">
    <property type="component" value="Unassembled WGS sequence"/>
</dbReference>
<organism evidence="2 3">
    <name type="scientific">Nonomuraea endophytica</name>
    <dbReference type="NCBI Taxonomy" id="714136"/>
    <lineage>
        <taxon>Bacteria</taxon>
        <taxon>Bacillati</taxon>
        <taxon>Actinomycetota</taxon>
        <taxon>Actinomycetes</taxon>
        <taxon>Streptosporangiales</taxon>
        <taxon>Streptosporangiaceae</taxon>
        <taxon>Nonomuraea</taxon>
    </lineage>
</organism>
<name>A0A7W8EDH4_9ACTN</name>
<reference evidence="2 3" key="1">
    <citation type="submission" date="2020-08" db="EMBL/GenBank/DDBJ databases">
        <title>Genomic Encyclopedia of Type Strains, Phase IV (KMG-IV): sequencing the most valuable type-strain genomes for metagenomic binning, comparative biology and taxonomic classification.</title>
        <authorList>
            <person name="Goeker M."/>
        </authorList>
    </citation>
    <scope>NUCLEOTIDE SEQUENCE [LARGE SCALE GENOMIC DNA]</scope>
    <source>
        <strain evidence="2 3">DSM 45385</strain>
    </source>
</reference>
<evidence type="ECO:0000313" key="3">
    <source>
        <dbReference type="Proteomes" id="UP000568380"/>
    </source>
</evidence>
<dbReference type="RefSeq" id="WP_184960010.1">
    <property type="nucleotide sequence ID" value="NZ_JACHIN010000002.1"/>
</dbReference>
<keyword evidence="3" id="KW-1185">Reference proteome</keyword>
<dbReference type="EMBL" id="JACHIN010000002">
    <property type="protein sequence ID" value="MBB5076555.1"/>
    <property type="molecule type" value="Genomic_DNA"/>
</dbReference>
<dbReference type="AlphaFoldDB" id="A0A7W8EDH4"/>
<protein>
    <recommendedName>
        <fullName evidence="4">Small secreted protein</fullName>
    </recommendedName>
</protein>
<dbReference type="PROSITE" id="PS51257">
    <property type="entry name" value="PROKAR_LIPOPROTEIN"/>
    <property type="match status" value="1"/>
</dbReference>
<evidence type="ECO:0000256" key="1">
    <source>
        <dbReference type="SAM" id="SignalP"/>
    </source>
</evidence>
<evidence type="ECO:0008006" key="4">
    <source>
        <dbReference type="Google" id="ProtNLM"/>
    </source>
</evidence>
<proteinExistence type="predicted"/>
<accession>A0A7W8EDH4</accession>
<feature type="chain" id="PRO_5031216780" description="Small secreted protein" evidence="1">
    <location>
        <begin position="24"/>
        <end position="126"/>
    </location>
</feature>
<evidence type="ECO:0000313" key="2">
    <source>
        <dbReference type="EMBL" id="MBB5076555.1"/>
    </source>
</evidence>
<sequence length="126" mass="12971">MTSSRRRIAITIATLTLAGLATACGAVDKAVDCNTAAQEVTKISNEFTQSMATAATDPDAFNKASEEAAGKVKTLAGKYDGELAAALNDLASGFEGMKMDKNNPASAMDGVNKLQGFTTKIQSACS</sequence>
<gene>
    <name evidence="2" type="ORF">HNR40_002019</name>
</gene>